<keyword evidence="3" id="KW-0433">Leucine-rich repeat</keyword>
<keyword evidence="15" id="KW-1185">Reference proteome</keyword>
<dbReference type="PANTHER" id="PTHR45973:SF9">
    <property type="entry name" value="LEUCINE-RICH REPEAT-CONTAINING PROTEIN 46"/>
    <property type="match status" value="1"/>
</dbReference>
<feature type="compositionally biased region" description="Acidic residues" evidence="13">
    <location>
        <begin position="176"/>
        <end position="187"/>
    </location>
</feature>
<organism evidence="14 15">
    <name type="scientific">Rousettus aegyptiacus</name>
    <name type="common">Egyptian fruit bat</name>
    <name type="synonym">Pteropus aegyptiacus</name>
    <dbReference type="NCBI Taxonomy" id="9407"/>
    <lineage>
        <taxon>Eukaryota</taxon>
        <taxon>Metazoa</taxon>
        <taxon>Chordata</taxon>
        <taxon>Craniata</taxon>
        <taxon>Vertebrata</taxon>
        <taxon>Euteleostomi</taxon>
        <taxon>Mammalia</taxon>
        <taxon>Eutheria</taxon>
        <taxon>Laurasiatheria</taxon>
        <taxon>Chiroptera</taxon>
        <taxon>Yinpterochiroptera</taxon>
        <taxon>Pteropodoidea</taxon>
        <taxon>Pteropodidae</taxon>
        <taxon>Rousettinae</taxon>
        <taxon>Rousettus</taxon>
    </lineage>
</organism>
<dbReference type="Proteomes" id="UP000593571">
    <property type="component" value="Unassembled WGS sequence"/>
</dbReference>
<sequence>MPGAELAQNPEEEGMCITEALITKRNLTFPEDEDLSEKMFHTLAELQTVRLDREGITTITNLEGLQNLHSLYLQENKIQRIENLACIPTLRFLSLAGNRIRQVENLRDLPHLQLLDLSENLIEKLKLDEFPQSLLILNLTGNSCTKQDSYRELVTRALPLLLDLDRQPVSERWNSDEEDEASDEEFPELSGPFCSERGERTTPTCSWTAGFERGGRSPWPGSLSASSLPQPRSSHLDGSGVAVRKWMHGCVGSWGRIDTMLAVVRKPPESIQMPLSLFLRMSIITSAVMPPAKEDRQLPPSLEAGLGSLHAHRLLGQGEDLSEVKSALAAPPALGLGMCPEVRVFGGDVRSDAQLVGDVAGPLCGGDGGLLIYH</sequence>
<dbReference type="Gene3D" id="3.80.10.10">
    <property type="entry name" value="Ribonuclease Inhibitor"/>
    <property type="match status" value="1"/>
</dbReference>
<feature type="region of interest" description="Disordered" evidence="13">
    <location>
        <begin position="171"/>
        <end position="238"/>
    </location>
</feature>
<keyword evidence="4" id="KW-0677">Repeat</keyword>
<evidence type="ECO:0000313" key="15">
    <source>
        <dbReference type="Proteomes" id="UP000593571"/>
    </source>
</evidence>
<keyword evidence="5" id="KW-0221">Differentiation</keyword>
<dbReference type="SUPFAM" id="SSF52058">
    <property type="entry name" value="L domain-like"/>
    <property type="match status" value="1"/>
</dbReference>
<comment type="caution">
    <text evidence="14">The sequence shown here is derived from an EMBL/GenBank/DDBJ whole genome shotgun (WGS) entry which is preliminary data.</text>
</comment>
<evidence type="ECO:0000256" key="9">
    <source>
        <dbReference type="ARBA" id="ARBA00023069"/>
    </source>
</evidence>
<feature type="compositionally biased region" description="Polar residues" evidence="13">
    <location>
        <begin position="223"/>
        <end position="233"/>
    </location>
</feature>
<gene>
    <name evidence="14" type="ORF">HJG63_012714</name>
</gene>
<keyword evidence="10" id="KW-0966">Cell projection</keyword>
<dbReference type="SMART" id="SM00365">
    <property type="entry name" value="LRR_SD22"/>
    <property type="match status" value="3"/>
</dbReference>
<dbReference type="GO" id="GO:0007283">
    <property type="term" value="P:spermatogenesis"/>
    <property type="evidence" value="ECO:0007669"/>
    <property type="project" value="UniProtKB-KW"/>
</dbReference>
<evidence type="ECO:0000256" key="2">
    <source>
        <dbReference type="ARBA" id="ARBA00022553"/>
    </source>
</evidence>
<evidence type="ECO:0000256" key="3">
    <source>
        <dbReference type="ARBA" id="ARBA00022614"/>
    </source>
</evidence>
<dbReference type="GO" id="GO:0031514">
    <property type="term" value="C:motile cilium"/>
    <property type="evidence" value="ECO:0007669"/>
    <property type="project" value="UniProtKB-SubCell"/>
</dbReference>
<dbReference type="InterPro" id="IPR050576">
    <property type="entry name" value="Cilia_flagella_integrity"/>
</dbReference>
<keyword evidence="8" id="KW-0175">Coiled coil</keyword>
<evidence type="ECO:0000256" key="7">
    <source>
        <dbReference type="ARBA" id="ARBA00022871"/>
    </source>
</evidence>
<evidence type="ECO:0000256" key="1">
    <source>
        <dbReference type="ARBA" id="ARBA00004230"/>
    </source>
</evidence>
<name>A0A7J8GB86_ROUAE</name>
<keyword evidence="6" id="KW-0282">Flagellum</keyword>
<dbReference type="AlphaFoldDB" id="A0A7J8GB86"/>
<keyword evidence="9" id="KW-0969">Cilium</keyword>
<dbReference type="InterPro" id="IPR003591">
    <property type="entry name" value="Leu-rich_rpt_typical-subtyp"/>
</dbReference>
<proteinExistence type="predicted"/>
<accession>A0A7J8GB86</accession>
<keyword evidence="7" id="KW-0744">Spermatogenesis</keyword>
<dbReference type="PANTHER" id="PTHR45973">
    <property type="entry name" value="PROTEIN PHOSPHATASE 1 REGULATORY SUBUNIT SDS22-RELATED"/>
    <property type="match status" value="1"/>
</dbReference>
<evidence type="ECO:0000256" key="6">
    <source>
        <dbReference type="ARBA" id="ARBA00022846"/>
    </source>
</evidence>
<dbReference type="SMART" id="SM00369">
    <property type="entry name" value="LRR_TYP"/>
    <property type="match status" value="2"/>
</dbReference>
<dbReference type="FunFam" id="3.80.10.10:FF:000932">
    <property type="entry name" value="Leucine Rich Repeat family protein"/>
    <property type="match status" value="1"/>
</dbReference>
<evidence type="ECO:0000256" key="10">
    <source>
        <dbReference type="ARBA" id="ARBA00023273"/>
    </source>
</evidence>
<dbReference type="Pfam" id="PF14580">
    <property type="entry name" value="LRR_9"/>
    <property type="match status" value="1"/>
</dbReference>
<keyword evidence="2" id="KW-0597">Phosphoprotein</keyword>
<dbReference type="EMBL" id="JACASE010000006">
    <property type="protein sequence ID" value="KAF6457323.1"/>
    <property type="molecule type" value="Genomic_DNA"/>
</dbReference>
<evidence type="ECO:0000256" key="12">
    <source>
        <dbReference type="ARBA" id="ARBA00071454"/>
    </source>
</evidence>
<evidence type="ECO:0000256" key="13">
    <source>
        <dbReference type="SAM" id="MobiDB-lite"/>
    </source>
</evidence>
<dbReference type="GO" id="GO:0030154">
    <property type="term" value="P:cell differentiation"/>
    <property type="evidence" value="ECO:0007669"/>
    <property type="project" value="UniProtKB-KW"/>
</dbReference>
<evidence type="ECO:0000256" key="5">
    <source>
        <dbReference type="ARBA" id="ARBA00022782"/>
    </source>
</evidence>
<evidence type="ECO:0000256" key="11">
    <source>
        <dbReference type="ARBA" id="ARBA00058432"/>
    </source>
</evidence>
<dbReference type="PROSITE" id="PS51450">
    <property type="entry name" value="LRR"/>
    <property type="match status" value="2"/>
</dbReference>
<comment type="function">
    <text evidence="11">Required for normal spermatogenesis and male fertility. Plays an important role in sperm flagellum biogenesis.</text>
</comment>
<comment type="subcellular location">
    <subcellularLocation>
        <location evidence="1">Cell projection</location>
        <location evidence="1">Cilium</location>
        <location evidence="1">Flagellum</location>
    </subcellularLocation>
</comment>
<evidence type="ECO:0000256" key="8">
    <source>
        <dbReference type="ARBA" id="ARBA00023054"/>
    </source>
</evidence>
<reference evidence="14 15" key="1">
    <citation type="journal article" date="2020" name="Nature">
        <title>Six reference-quality genomes reveal evolution of bat adaptations.</title>
        <authorList>
            <person name="Jebb D."/>
            <person name="Huang Z."/>
            <person name="Pippel M."/>
            <person name="Hughes G.M."/>
            <person name="Lavrichenko K."/>
            <person name="Devanna P."/>
            <person name="Winkler S."/>
            <person name="Jermiin L.S."/>
            <person name="Skirmuntt E.C."/>
            <person name="Katzourakis A."/>
            <person name="Burkitt-Gray L."/>
            <person name="Ray D.A."/>
            <person name="Sullivan K.A.M."/>
            <person name="Roscito J.G."/>
            <person name="Kirilenko B.M."/>
            <person name="Davalos L.M."/>
            <person name="Corthals A.P."/>
            <person name="Power M.L."/>
            <person name="Jones G."/>
            <person name="Ransome R.D."/>
            <person name="Dechmann D.K.N."/>
            <person name="Locatelli A.G."/>
            <person name="Puechmaille S.J."/>
            <person name="Fedrigo O."/>
            <person name="Jarvis E.D."/>
            <person name="Hiller M."/>
            <person name="Vernes S.C."/>
            <person name="Myers E.W."/>
            <person name="Teeling E.C."/>
        </authorList>
    </citation>
    <scope>NUCLEOTIDE SEQUENCE [LARGE SCALE GENOMIC DNA]</scope>
    <source>
        <strain evidence="14">MRouAeg1</strain>
        <tissue evidence="14">Muscle</tissue>
    </source>
</reference>
<evidence type="ECO:0000256" key="4">
    <source>
        <dbReference type="ARBA" id="ARBA00022737"/>
    </source>
</evidence>
<evidence type="ECO:0000313" key="14">
    <source>
        <dbReference type="EMBL" id="KAF6457323.1"/>
    </source>
</evidence>
<protein>
    <recommendedName>
        <fullName evidence="12">Leucine-rich repeat-containing protein 46</fullName>
    </recommendedName>
</protein>
<dbReference type="InterPro" id="IPR001611">
    <property type="entry name" value="Leu-rich_rpt"/>
</dbReference>
<dbReference type="InterPro" id="IPR032675">
    <property type="entry name" value="LRR_dom_sf"/>
</dbReference>